<dbReference type="SUPFAM" id="SSF48350">
    <property type="entry name" value="GTPase activation domain, GAP"/>
    <property type="match status" value="1"/>
</dbReference>
<dbReference type="SMART" id="SM00324">
    <property type="entry name" value="RhoGAP"/>
    <property type="match status" value="1"/>
</dbReference>
<proteinExistence type="predicted"/>
<dbReference type="GO" id="GO:0007165">
    <property type="term" value="P:signal transduction"/>
    <property type="evidence" value="ECO:0007669"/>
    <property type="project" value="InterPro"/>
</dbReference>
<evidence type="ECO:0000256" key="1">
    <source>
        <dbReference type="ARBA" id="ARBA00022468"/>
    </source>
</evidence>
<dbReference type="InterPro" id="IPR000198">
    <property type="entry name" value="RhoGAP_dom"/>
</dbReference>
<feature type="domain" description="Rho-GAP" evidence="3">
    <location>
        <begin position="1"/>
        <end position="134"/>
    </location>
</feature>
<dbReference type="InterPro" id="IPR050729">
    <property type="entry name" value="Rho-GAP"/>
</dbReference>
<dbReference type="GO" id="GO:0005096">
    <property type="term" value="F:GTPase activator activity"/>
    <property type="evidence" value="ECO:0007669"/>
    <property type="project" value="UniProtKB-KW"/>
</dbReference>
<dbReference type="PROSITE" id="PS50238">
    <property type="entry name" value="RHOGAP"/>
    <property type="match status" value="1"/>
</dbReference>
<organism evidence="4">
    <name type="scientific">Arcella intermedia</name>
    <dbReference type="NCBI Taxonomy" id="1963864"/>
    <lineage>
        <taxon>Eukaryota</taxon>
        <taxon>Amoebozoa</taxon>
        <taxon>Tubulinea</taxon>
        <taxon>Elardia</taxon>
        <taxon>Arcellinida</taxon>
        <taxon>Sphaerothecina</taxon>
        <taxon>Arcellidae</taxon>
        <taxon>Arcella</taxon>
    </lineage>
</organism>
<name>A0A6B2LNS4_9EUKA</name>
<sequence>MVSLVIQHIEQPKKIIEEGLYRKSGDLAKINKMKTEINQKGPKCIKFEDKEEIHTYTGLLKLYFREMPEPIIPYNLYGPCIVAAGSPAEIRSQMIAQVLGLLPPANKAILKLLCVHLQKESWLGFGVKLLIECR</sequence>
<evidence type="ECO:0000313" key="4">
    <source>
        <dbReference type="EMBL" id="NDV38693.1"/>
    </source>
</evidence>
<dbReference type="EMBL" id="GIBP01009724">
    <property type="protein sequence ID" value="NDV38693.1"/>
    <property type="molecule type" value="Transcribed_RNA"/>
</dbReference>
<dbReference type="CDD" id="cd00159">
    <property type="entry name" value="RhoGAP"/>
    <property type="match status" value="1"/>
</dbReference>
<comment type="function">
    <text evidence="2">Rho GTPase-activating protein involved in the signal transduction pathway.</text>
</comment>
<dbReference type="PANTHER" id="PTHR23176">
    <property type="entry name" value="RHO/RAC/CDC GTPASE-ACTIVATING PROTEIN"/>
    <property type="match status" value="1"/>
</dbReference>
<dbReference type="InterPro" id="IPR008936">
    <property type="entry name" value="Rho_GTPase_activation_prot"/>
</dbReference>
<evidence type="ECO:0000256" key="2">
    <source>
        <dbReference type="ARBA" id="ARBA00037092"/>
    </source>
</evidence>
<dbReference type="Gene3D" id="1.10.555.10">
    <property type="entry name" value="Rho GTPase activation protein"/>
    <property type="match status" value="1"/>
</dbReference>
<dbReference type="GO" id="GO:0005737">
    <property type="term" value="C:cytoplasm"/>
    <property type="evidence" value="ECO:0007669"/>
    <property type="project" value="TreeGrafter"/>
</dbReference>
<dbReference type="Pfam" id="PF00620">
    <property type="entry name" value="RhoGAP"/>
    <property type="match status" value="1"/>
</dbReference>
<accession>A0A6B2LNS4</accession>
<reference evidence="4" key="1">
    <citation type="journal article" date="2020" name="J. Eukaryot. Microbiol.">
        <title>De novo Sequencing, Assembly and Annotation of the Transcriptome for the Free-Living Testate Amoeba Arcella intermedia.</title>
        <authorList>
            <person name="Ribeiro G.M."/>
            <person name="Porfirio-Sousa A.L."/>
            <person name="Maurer-Alcala X.X."/>
            <person name="Katz L.A."/>
            <person name="Lahr D.J.G."/>
        </authorList>
    </citation>
    <scope>NUCLEOTIDE SEQUENCE</scope>
</reference>
<dbReference type="AlphaFoldDB" id="A0A6B2LNS4"/>
<dbReference type="PANTHER" id="PTHR23176:SF129">
    <property type="entry name" value="RHO GTPASE ACTIVATING PROTEIN AT 16F, ISOFORM E-RELATED"/>
    <property type="match status" value="1"/>
</dbReference>
<keyword evidence="1" id="KW-0343">GTPase activation</keyword>
<protein>
    <recommendedName>
        <fullName evidence="3">Rho-GAP domain-containing protein</fullName>
    </recommendedName>
</protein>
<evidence type="ECO:0000259" key="3">
    <source>
        <dbReference type="PROSITE" id="PS50238"/>
    </source>
</evidence>